<organism evidence="3 4">
    <name type="scientific">Jatrophihabitans cynanchi</name>
    <dbReference type="NCBI Taxonomy" id="2944128"/>
    <lineage>
        <taxon>Bacteria</taxon>
        <taxon>Bacillati</taxon>
        <taxon>Actinomycetota</taxon>
        <taxon>Actinomycetes</taxon>
        <taxon>Jatrophihabitantales</taxon>
        <taxon>Jatrophihabitantaceae</taxon>
        <taxon>Jatrophihabitans</taxon>
    </lineage>
</organism>
<name>A0ABY7JYN3_9ACTN</name>
<sequence>MSDSGLVQVRVHGRGGQGVVTAAEVLSVAGFHDGLQAQAFPSFGSERMGAPVVAYCRLAKAPIRTREPVMAPDAVIIVDATLLHHVDVFAGLAPAGYVVVNSTRSPEELGLADLSARIGPDRLQVVPATDLARRHTGAAVPNICLLGAFAALTGAVSLAGLERAVHERMAAAIAGGNVAAARAAHDLVSRKVVSTDV</sequence>
<evidence type="ECO:0000256" key="1">
    <source>
        <dbReference type="ARBA" id="ARBA00023002"/>
    </source>
</evidence>
<dbReference type="EMBL" id="CP097463">
    <property type="protein sequence ID" value="WAX57668.1"/>
    <property type="molecule type" value="Genomic_DNA"/>
</dbReference>
<dbReference type="RefSeq" id="WP_269444215.1">
    <property type="nucleotide sequence ID" value="NZ_CP097463.1"/>
</dbReference>
<dbReference type="PANTHER" id="PTHR43366">
    <property type="entry name" value="PYRUVATE SYNTHASE SUBUNIT PORC"/>
    <property type="match status" value="1"/>
</dbReference>
<keyword evidence="4" id="KW-1185">Reference proteome</keyword>
<evidence type="ECO:0000313" key="4">
    <source>
        <dbReference type="Proteomes" id="UP001164693"/>
    </source>
</evidence>
<dbReference type="InterPro" id="IPR011894">
    <property type="entry name" value="PorC_KorC"/>
</dbReference>
<reference evidence="3" key="1">
    <citation type="submission" date="2022-05" db="EMBL/GenBank/DDBJ databases">
        <title>Jatrophihabitans sp. SB3-54 whole genome sequence.</title>
        <authorList>
            <person name="Suh M.K."/>
            <person name="Eom M.K."/>
            <person name="Kim J.S."/>
            <person name="Kim H.S."/>
            <person name="Do H.E."/>
            <person name="Shin Y.K."/>
            <person name="Lee J.-S."/>
        </authorList>
    </citation>
    <scope>NUCLEOTIDE SEQUENCE</scope>
    <source>
        <strain evidence="3">SB3-54</strain>
    </source>
</reference>
<evidence type="ECO:0000313" key="3">
    <source>
        <dbReference type="EMBL" id="WAX57668.1"/>
    </source>
</evidence>
<gene>
    <name evidence="3" type="ORF">M6B22_02600</name>
</gene>
<dbReference type="SUPFAM" id="SSF53323">
    <property type="entry name" value="Pyruvate-ferredoxin oxidoreductase, PFOR, domain III"/>
    <property type="match status" value="1"/>
</dbReference>
<keyword evidence="1" id="KW-0560">Oxidoreductase</keyword>
<evidence type="ECO:0000259" key="2">
    <source>
        <dbReference type="Pfam" id="PF01558"/>
    </source>
</evidence>
<feature type="domain" description="Pyruvate/ketoisovalerate oxidoreductase catalytic" evidence="2">
    <location>
        <begin position="15"/>
        <end position="185"/>
    </location>
</feature>
<dbReference type="Gene3D" id="3.40.920.10">
    <property type="entry name" value="Pyruvate-ferredoxin oxidoreductase, PFOR, domain III"/>
    <property type="match status" value="1"/>
</dbReference>
<accession>A0ABY7JYN3</accession>
<protein>
    <submittedName>
        <fullName evidence="3">2-oxoacid:acceptor oxidoreductase family protein</fullName>
    </submittedName>
</protein>
<proteinExistence type="predicted"/>
<dbReference type="Pfam" id="PF01558">
    <property type="entry name" value="POR"/>
    <property type="match status" value="1"/>
</dbReference>
<dbReference type="InterPro" id="IPR019752">
    <property type="entry name" value="Pyrv/ketoisovalerate_OxRed_cat"/>
</dbReference>
<dbReference type="InterPro" id="IPR051626">
    <property type="entry name" value="Oxidoreductase_gamma_subunit"/>
</dbReference>
<dbReference type="NCBIfam" id="TIGR02175">
    <property type="entry name" value="PorC_KorC"/>
    <property type="match status" value="1"/>
</dbReference>
<dbReference type="Proteomes" id="UP001164693">
    <property type="component" value="Chromosome"/>
</dbReference>
<dbReference type="InterPro" id="IPR002869">
    <property type="entry name" value="Pyrv_flavodox_OxRed_cen"/>
</dbReference>
<dbReference type="PANTHER" id="PTHR43366:SF1">
    <property type="entry name" value="PYRUVATE SYNTHASE SUBUNIT PORC"/>
    <property type="match status" value="1"/>
</dbReference>